<accession>A0A7G1QA23</accession>
<comment type="cofactor">
    <cofactor evidence="2">
        <name>Zn(2+)</name>
        <dbReference type="ChEBI" id="CHEBI:29105"/>
    </cofactor>
</comment>
<organism evidence="14 15">
    <name type="scientific">Candidatus Nitrosacidococcus tergens</name>
    <dbReference type="NCBI Taxonomy" id="553981"/>
    <lineage>
        <taxon>Bacteria</taxon>
        <taxon>Pseudomonadati</taxon>
        <taxon>Pseudomonadota</taxon>
        <taxon>Gammaproteobacteria</taxon>
        <taxon>Chromatiales</taxon>
        <taxon>Chromatiaceae</taxon>
        <taxon>Candidatus Nitrosacidococcus</taxon>
    </lineage>
</organism>
<evidence type="ECO:0000259" key="13">
    <source>
        <dbReference type="SMART" id="SM00644"/>
    </source>
</evidence>
<dbReference type="GO" id="GO:0009254">
    <property type="term" value="P:peptidoglycan turnover"/>
    <property type="evidence" value="ECO:0007669"/>
    <property type="project" value="TreeGrafter"/>
</dbReference>
<evidence type="ECO:0000256" key="2">
    <source>
        <dbReference type="ARBA" id="ARBA00001947"/>
    </source>
</evidence>
<keyword evidence="6" id="KW-0963">Cytoplasm</keyword>
<evidence type="ECO:0000313" key="15">
    <source>
        <dbReference type="Proteomes" id="UP000516072"/>
    </source>
</evidence>
<dbReference type="PANTHER" id="PTHR30417">
    <property type="entry name" value="N-ACETYLMURAMOYL-L-ALANINE AMIDASE AMID"/>
    <property type="match status" value="1"/>
</dbReference>
<dbReference type="AlphaFoldDB" id="A0A7G1QA23"/>
<evidence type="ECO:0000256" key="6">
    <source>
        <dbReference type="ARBA" id="ARBA00022490"/>
    </source>
</evidence>
<keyword evidence="15" id="KW-1185">Reference proteome</keyword>
<dbReference type="SUPFAM" id="SSF55846">
    <property type="entry name" value="N-acetylmuramoyl-L-alanine amidase-like"/>
    <property type="match status" value="1"/>
</dbReference>
<evidence type="ECO:0000256" key="7">
    <source>
        <dbReference type="ARBA" id="ARBA00022723"/>
    </source>
</evidence>
<keyword evidence="9" id="KW-0862">Zinc</keyword>
<evidence type="ECO:0000256" key="11">
    <source>
        <dbReference type="ARBA" id="ARBA00039257"/>
    </source>
</evidence>
<dbReference type="Pfam" id="PF01510">
    <property type="entry name" value="Amidase_2"/>
    <property type="match status" value="1"/>
</dbReference>
<dbReference type="GO" id="GO:0005737">
    <property type="term" value="C:cytoplasm"/>
    <property type="evidence" value="ECO:0007669"/>
    <property type="project" value="UniProtKB-SubCell"/>
</dbReference>
<dbReference type="InterPro" id="IPR002502">
    <property type="entry name" value="Amidase_domain"/>
</dbReference>
<evidence type="ECO:0000256" key="9">
    <source>
        <dbReference type="ARBA" id="ARBA00022833"/>
    </source>
</evidence>
<reference evidence="14 15" key="1">
    <citation type="submission" date="2020-03" db="EMBL/GenBank/DDBJ databases">
        <authorList>
            <person name="Picone N."/>
        </authorList>
    </citation>
    <scope>NUCLEOTIDE SEQUENCE [LARGE SCALE GENOMIC DNA]</scope>
    <source>
        <strain evidence="14">NSCAC1</strain>
    </source>
</reference>
<dbReference type="InterPro" id="IPR036505">
    <property type="entry name" value="Amidase/PGRP_sf"/>
</dbReference>
<keyword evidence="10" id="KW-0961">Cell wall biogenesis/degradation</keyword>
<dbReference type="GO" id="GO:0009253">
    <property type="term" value="P:peptidoglycan catabolic process"/>
    <property type="evidence" value="ECO:0007669"/>
    <property type="project" value="InterPro"/>
</dbReference>
<sequence>MITPLIPLNNFSIDSQGWLTHTRHLISPNYDERPVDTVIDWLVIHCISLPPGEYGGPWIDRLFTNTLDPNVHPYFREIYHLKVSTHVLITRQGIITQYVSFHKRAWHAGVSSLQGRNRCNDFTIGIELEGTDTTTYELIQYQVLAQLIQVLIAAYPSLSTERIVGHEHIAPGRKTDPGVGFDWNYLKKLLTIY</sequence>
<dbReference type="GO" id="GO:0046872">
    <property type="term" value="F:metal ion binding"/>
    <property type="evidence" value="ECO:0007669"/>
    <property type="project" value="UniProtKB-KW"/>
</dbReference>
<dbReference type="EC" id="3.5.1.28" evidence="5"/>
<evidence type="ECO:0000256" key="4">
    <source>
        <dbReference type="ARBA" id="ARBA00007553"/>
    </source>
</evidence>
<comment type="similarity">
    <text evidence="4">Belongs to the N-acetylmuramoyl-L-alanine amidase 2 family.</text>
</comment>
<dbReference type="Gene3D" id="3.40.80.10">
    <property type="entry name" value="Peptidoglycan recognition protein-like"/>
    <property type="match status" value="1"/>
</dbReference>
<dbReference type="PANTHER" id="PTHR30417:SF4">
    <property type="entry name" value="1,6-ANHYDRO-N-ACETYLMURAMYL-L-ALANINE AMIDASE AMPD"/>
    <property type="match status" value="1"/>
</dbReference>
<dbReference type="Proteomes" id="UP000516072">
    <property type="component" value="Chromosome"/>
</dbReference>
<keyword evidence="8 14" id="KW-0378">Hydrolase</keyword>
<dbReference type="EMBL" id="LR778175">
    <property type="protein sequence ID" value="CAB1275711.1"/>
    <property type="molecule type" value="Genomic_DNA"/>
</dbReference>
<evidence type="ECO:0000313" key="14">
    <source>
        <dbReference type="EMBL" id="CAB1275711.1"/>
    </source>
</evidence>
<dbReference type="NCBIfam" id="NF008758">
    <property type="entry name" value="PRK11789.1"/>
    <property type="match status" value="1"/>
</dbReference>
<evidence type="ECO:0000256" key="5">
    <source>
        <dbReference type="ARBA" id="ARBA00011901"/>
    </source>
</evidence>
<dbReference type="KEGG" id="ntg:NSCAC_0803"/>
<evidence type="ECO:0000256" key="8">
    <source>
        <dbReference type="ARBA" id="ARBA00022801"/>
    </source>
</evidence>
<dbReference type="RefSeq" id="WP_197745108.1">
    <property type="nucleotide sequence ID" value="NZ_LR778175.1"/>
</dbReference>
<comment type="subcellular location">
    <subcellularLocation>
        <location evidence="3">Cytoplasm</location>
    </subcellularLocation>
</comment>
<evidence type="ECO:0000256" key="10">
    <source>
        <dbReference type="ARBA" id="ARBA00023316"/>
    </source>
</evidence>
<evidence type="ECO:0000256" key="3">
    <source>
        <dbReference type="ARBA" id="ARBA00004496"/>
    </source>
</evidence>
<dbReference type="SMART" id="SM00644">
    <property type="entry name" value="Ami_2"/>
    <property type="match status" value="1"/>
</dbReference>
<comment type="catalytic activity">
    <reaction evidence="1">
        <text>Hydrolyzes the link between N-acetylmuramoyl residues and L-amino acid residues in certain cell-wall glycopeptides.</text>
        <dbReference type="EC" id="3.5.1.28"/>
    </reaction>
</comment>
<dbReference type="InterPro" id="IPR051206">
    <property type="entry name" value="NAMLAA_amidase_2"/>
</dbReference>
<dbReference type="GO" id="GO:0071555">
    <property type="term" value="P:cell wall organization"/>
    <property type="evidence" value="ECO:0007669"/>
    <property type="project" value="UniProtKB-KW"/>
</dbReference>
<feature type="domain" description="N-acetylmuramoyl-L-alanine amidase" evidence="13">
    <location>
        <begin position="27"/>
        <end position="178"/>
    </location>
</feature>
<protein>
    <recommendedName>
        <fullName evidence="11">1,6-anhydro-N-acetylmuramyl-L-alanine amidase AmpD</fullName>
        <ecNumber evidence="5">3.5.1.28</ecNumber>
    </recommendedName>
    <alternativeName>
        <fullName evidence="12">N-acetylmuramoyl-L-alanine amidase</fullName>
    </alternativeName>
</protein>
<dbReference type="CDD" id="cd06583">
    <property type="entry name" value="PGRP"/>
    <property type="match status" value="1"/>
</dbReference>
<proteinExistence type="inferred from homology"/>
<dbReference type="GO" id="GO:0008745">
    <property type="term" value="F:N-acetylmuramoyl-L-alanine amidase activity"/>
    <property type="evidence" value="ECO:0007669"/>
    <property type="project" value="UniProtKB-EC"/>
</dbReference>
<name>A0A7G1QA23_9GAMM</name>
<evidence type="ECO:0000256" key="12">
    <source>
        <dbReference type="ARBA" id="ARBA00042615"/>
    </source>
</evidence>
<keyword evidence="7" id="KW-0479">Metal-binding</keyword>
<gene>
    <name evidence="14" type="primary">ampD</name>
    <name evidence="14" type="ORF">NSCAC_0803</name>
</gene>
<evidence type="ECO:0000256" key="1">
    <source>
        <dbReference type="ARBA" id="ARBA00001561"/>
    </source>
</evidence>